<organism evidence="2 3">
    <name type="scientific">Luteimonas granuli</name>
    <dbReference type="NCBI Taxonomy" id="1176533"/>
    <lineage>
        <taxon>Bacteria</taxon>
        <taxon>Pseudomonadati</taxon>
        <taxon>Pseudomonadota</taxon>
        <taxon>Gammaproteobacteria</taxon>
        <taxon>Lysobacterales</taxon>
        <taxon>Lysobacteraceae</taxon>
        <taxon>Luteimonas</taxon>
    </lineage>
</organism>
<protein>
    <submittedName>
        <fullName evidence="2">Uncharacterized protein</fullName>
    </submittedName>
</protein>
<name>A0A518N0Q6_9GAMM</name>
<keyword evidence="3" id="KW-1185">Reference proteome</keyword>
<dbReference type="RefSeq" id="WP_144889177.1">
    <property type="nucleotide sequence ID" value="NZ_CP042218.1"/>
</dbReference>
<evidence type="ECO:0000256" key="1">
    <source>
        <dbReference type="SAM" id="MobiDB-lite"/>
    </source>
</evidence>
<dbReference type="KEGG" id="lug:FPZ22_00050"/>
<gene>
    <name evidence="2" type="ORF">FPZ22_00050</name>
</gene>
<sequence>MEDAVIERIDELIEGVEVRLAAHPGRPRRGLAPAAAQHERTQRLRRLRQRAAGGGALGAGRHRYRPT</sequence>
<dbReference type="Proteomes" id="UP000316584">
    <property type="component" value="Chromosome"/>
</dbReference>
<dbReference type="AlphaFoldDB" id="A0A518N0Q6"/>
<proteinExistence type="predicted"/>
<feature type="region of interest" description="Disordered" evidence="1">
    <location>
        <begin position="24"/>
        <end position="43"/>
    </location>
</feature>
<evidence type="ECO:0000313" key="2">
    <source>
        <dbReference type="EMBL" id="QDW65505.1"/>
    </source>
</evidence>
<accession>A0A518N0Q6</accession>
<evidence type="ECO:0000313" key="3">
    <source>
        <dbReference type="Proteomes" id="UP000316584"/>
    </source>
</evidence>
<dbReference type="EMBL" id="CP042218">
    <property type="protein sequence ID" value="QDW65505.1"/>
    <property type="molecule type" value="Genomic_DNA"/>
</dbReference>
<reference evidence="2 3" key="1">
    <citation type="submission" date="2019-07" db="EMBL/GenBank/DDBJ databases">
        <title>Full genome sequence of Luteimonas sp. Gr-4.</title>
        <authorList>
            <person name="Im W.-T."/>
        </authorList>
    </citation>
    <scope>NUCLEOTIDE SEQUENCE [LARGE SCALE GENOMIC DNA]</scope>
    <source>
        <strain evidence="2 3">Gr-4</strain>
    </source>
</reference>